<sequence>MKAQEVMGSVDENGTLCLDEPLTVQKHSRVKVIVLFVEDEMDEDDEPKESVLNSLRTSLQEAKVGKTKPVSELWDGIDAE</sequence>
<protein>
    <submittedName>
        <fullName evidence="1">Uncharacterized protein</fullName>
    </submittedName>
</protein>
<accession>A0ABX1P2R8</accession>
<reference evidence="1 2" key="1">
    <citation type="submission" date="2018-06" db="EMBL/GenBank/DDBJ databases">
        <title>Comparative genomics of Brasilonema spp. strains.</title>
        <authorList>
            <person name="Alvarenga D.O."/>
            <person name="Fiore M.F."/>
            <person name="Varani A.M."/>
        </authorList>
    </citation>
    <scope>NUCLEOTIDE SEQUENCE [LARGE SCALE GENOMIC DNA]</scope>
    <source>
        <strain evidence="1 2">SPC951</strain>
    </source>
</reference>
<dbReference type="Proteomes" id="UP000718564">
    <property type="component" value="Unassembled WGS sequence"/>
</dbReference>
<organism evidence="1 2">
    <name type="scientific">Brasilonema bromeliae SPC951</name>
    <dbReference type="NCBI Taxonomy" id="385972"/>
    <lineage>
        <taxon>Bacteria</taxon>
        <taxon>Bacillati</taxon>
        <taxon>Cyanobacteriota</taxon>
        <taxon>Cyanophyceae</taxon>
        <taxon>Nostocales</taxon>
        <taxon>Scytonemataceae</taxon>
        <taxon>Brasilonema</taxon>
        <taxon>Bromeliae group (in: Brasilonema)</taxon>
    </lineage>
</organism>
<evidence type="ECO:0000313" key="1">
    <source>
        <dbReference type="EMBL" id="NMG17975.1"/>
    </source>
</evidence>
<name>A0ABX1P2R8_9CYAN</name>
<dbReference type="EMBL" id="QMEB01000001">
    <property type="protein sequence ID" value="NMG17975.1"/>
    <property type="molecule type" value="Genomic_DNA"/>
</dbReference>
<proteinExistence type="predicted"/>
<dbReference type="RefSeq" id="WP_169153267.1">
    <property type="nucleotide sequence ID" value="NZ_CAWPJE010000193.1"/>
</dbReference>
<gene>
    <name evidence="1" type="ORF">DP116_00355</name>
</gene>
<keyword evidence="2" id="KW-1185">Reference proteome</keyword>
<comment type="caution">
    <text evidence="1">The sequence shown here is derived from an EMBL/GenBank/DDBJ whole genome shotgun (WGS) entry which is preliminary data.</text>
</comment>
<evidence type="ECO:0000313" key="2">
    <source>
        <dbReference type="Proteomes" id="UP000718564"/>
    </source>
</evidence>